<dbReference type="Proteomes" id="UP000187172">
    <property type="component" value="Unassembled WGS sequence"/>
</dbReference>
<evidence type="ECO:0000313" key="3">
    <source>
        <dbReference type="EMBL" id="OMF58636.1"/>
    </source>
</evidence>
<sequence>MISFPKPDVEQFFQSYVISSFGVSADESRLVFSASLSGKFNVWAMDLKGDTSYPYPLTYNDQMASFVKPDPEGRHLLTAFDRDGDENYQFHALKWNGGQPLPLFPESSPDEKHYFVHLSEDGNRLYYSTSRDNPMFLNSRVYRLDTGEDRLLLQGEETTTSLTAVSPDEQTFAYTKSYANTYNVSYLRRVGDEADQCLTPDPGRVHNAGEVHFLNDGEVVFATDYDAEFAYLASFDLATGTFEQRLHIERESVELIRLHRESRTAYLVTDRGVEDRLYAYALDTGELTPIPLPADIVHQLTVTRSGNLYVLARGAVKPLNVYRYADGQWTMLTKNVLTGLTEEDLSAPEVVSYSSFDGMKIEALLYRAKADTANGYTVFWPHGGPQAAERKQFRSMFQYIIAQGYNIFCPNFRGSTGYGSSFVKLVEQDWGEGPRKDCLAGMEWLFEQGISSRDKLFVVGGSYGGYMTLLLAGRNPEYFRAAVDIFGVSNLFTFYHSVPDHWKSIMERWLGDPERDRERFVKDSPITYLDQMVNPMLIIQGANDPRVVKAESDQIVEALQAKGRDVEYIVFEDEGHGMTKKANEKIAYTRMVEFMSRCQ</sequence>
<dbReference type="InterPro" id="IPR001375">
    <property type="entry name" value="Peptidase_S9_cat"/>
</dbReference>
<evidence type="ECO:0000313" key="4">
    <source>
        <dbReference type="Proteomes" id="UP000187172"/>
    </source>
</evidence>
<dbReference type="RefSeq" id="WP_076168538.1">
    <property type="nucleotide sequence ID" value="NZ_MRTP01000001.1"/>
</dbReference>
<proteinExistence type="predicted"/>
<dbReference type="InterPro" id="IPR011042">
    <property type="entry name" value="6-blade_b-propeller_TolB-like"/>
</dbReference>
<dbReference type="GO" id="GO:0004252">
    <property type="term" value="F:serine-type endopeptidase activity"/>
    <property type="evidence" value="ECO:0007669"/>
    <property type="project" value="TreeGrafter"/>
</dbReference>
<name>A0A1R1F3W9_9BACL</name>
<dbReference type="InterPro" id="IPR029058">
    <property type="entry name" value="AB_hydrolase_fold"/>
</dbReference>
<dbReference type="AlphaFoldDB" id="A0A1R1F3W9"/>
<organism evidence="3 4">
    <name type="scientific">Paenibacillus rhizosphaerae</name>
    <dbReference type="NCBI Taxonomy" id="297318"/>
    <lineage>
        <taxon>Bacteria</taxon>
        <taxon>Bacillati</taxon>
        <taxon>Bacillota</taxon>
        <taxon>Bacilli</taxon>
        <taxon>Bacillales</taxon>
        <taxon>Paenibacillaceae</taxon>
        <taxon>Paenibacillus</taxon>
    </lineage>
</organism>
<dbReference type="Gene3D" id="2.120.10.30">
    <property type="entry name" value="TolB, C-terminal domain"/>
    <property type="match status" value="1"/>
</dbReference>
<keyword evidence="4" id="KW-1185">Reference proteome</keyword>
<feature type="domain" description="Peptidase S9 prolyl oligopeptidase catalytic" evidence="2">
    <location>
        <begin position="392"/>
        <end position="598"/>
    </location>
</feature>
<dbReference type="Pfam" id="PF00326">
    <property type="entry name" value="Peptidase_S9"/>
    <property type="match status" value="1"/>
</dbReference>
<dbReference type="EMBL" id="MRTP01000001">
    <property type="protein sequence ID" value="OMF58636.1"/>
    <property type="molecule type" value="Genomic_DNA"/>
</dbReference>
<accession>A0A1R1F3W9</accession>
<dbReference type="PANTHER" id="PTHR42776:SF27">
    <property type="entry name" value="DIPEPTIDYL PEPTIDASE FAMILY MEMBER 6"/>
    <property type="match status" value="1"/>
</dbReference>
<dbReference type="SUPFAM" id="SSF82171">
    <property type="entry name" value="DPP6 N-terminal domain-like"/>
    <property type="match status" value="1"/>
</dbReference>
<evidence type="ECO:0000259" key="2">
    <source>
        <dbReference type="Pfam" id="PF00326"/>
    </source>
</evidence>
<dbReference type="PANTHER" id="PTHR42776">
    <property type="entry name" value="SERINE PEPTIDASE S9 FAMILY MEMBER"/>
    <property type="match status" value="1"/>
</dbReference>
<protein>
    <submittedName>
        <fullName evidence="3">S9 family peptidase</fullName>
    </submittedName>
</protein>
<comment type="caution">
    <text evidence="3">The sequence shown here is derived from an EMBL/GenBank/DDBJ whole genome shotgun (WGS) entry which is preliminary data.</text>
</comment>
<reference evidence="3 4" key="1">
    <citation type="submission" date="2016-11" db="EMBL/GenBank/DDBJ databases">
        <title>Paenibacillus species isolates.</title>
        <authorList>
            <person name="Beno S.M."/>
        </authorList>
    </citation>
    <scope>NUCLEOTIDE SEQUENCE [LARGE SCALE GENOMIC DNA]</scope>
    <source>
        <strain evidence="3 4">FSL R5-0378</strain>
    </source>
</reference>
<dbReference type="SUPFAM" id="SSF53474">
    <property type="entry name" value="alpha/beta-Hydrolases"/>
    <property type="match status" value="1"/>
</dbReference>
<gene>
    <name evidence="3" type="ORF">BK138_09035</name>
</gene>
<dbReference type="GO" id="GO:0006508">
    <property type="term" value="P:proteolysis"/>
    <property type="evidence" value="ECO:0007669"/>
    <property type="project" value="InterPro"/>
</dbReference>
<dbReference type="STRING" id="297318.BK138_09035"/>
<dbReference type="Gene3D" id="3.40.50.1820">
    <property type="entry name" value="alpha/beta hydrolase"/>
    <property type="match status" value="1"/>
</dbReference>
<evidence type="ECO:0000256" key="1">
    <source>
        <dbReference type="ARBA" id="ARBA00022801"/>
    </source>
</evidence>
<keyword evidence="1" id="KW-0378">Hydrolase</keyword>